<dbReference type="EMBL" id="JRUE01000221">
    <property type="protein sequence ID" value="KXZ65106.1"/>
    <property type="molecule type" value="Genomic_DNA"/>
</dbReference>
<dbReference type="RefSeq" id="WP_061519524.1">
    <property type="nucleotide sequence ID" value="NZ_JRUE01000221.1"/>
</dbReference>
<dbReference type="AlphaFoldDB" id="A0A150HLE2"/>
<reference evidence="1 2" key="1">
    <citation type="journal article" date="2016" name="Sci. Rep.">
        <title>Genomic and phenotypic characterization of the species Acinetobacter venetianus.</title>
        <authorList>
            <person name="Fondi M."/>
            <person name="Maida I."/>
            <person name="Perrin E."/>
            <person name="Orlandini V."/>
            <person name="La Torre L."/>
            <person name="Bosi E."/>
            <person name="Negroni A."/>
            <person name="Zanaroli G."/>
            <person name="Fava F."/>
            <person name="Decorosi F."/>
            <person name="Giovannetti L."/>
            <person name="Viti C."/>
            <person name="Vaneechoutte M."/>
            <person name="Dijkshoorn L."/>
            <person name="Fani R."/>
        </authorList>
    </citation>
    <scope>NUCLEOTIDE SEQUENCE [LARGE SCALE GENOMIC DNA]</scope>
    <source>
        <strain evidence="1 2">LUH5627</strain>
    </source>
</reference>
<comment type="caution">
    <text evidence="1">The sequence shown here is derived from an EMBL/GenBank/DDBJ whole genome shotgun (WGS) entry which is preliminary data.</text>
</comment>
<name>A0A150HLE2_9GAMM</name>
<evidence type="ECO:0000313" key="1">
    <source>
        <dbReference type="EMBL" id="KXZ65106.1"/>
    </source>
</evidence>
<sequence>MAFKTTDHLIILNKLDENQKDQLEKLIGELRPLNYERTSQLSTYISKENIGINTYRIIGAELTLSNGYLVNKVGGLPKEIYRYLCNELGLKDDSSDFIVISEKPHRDNLK</sequence>
<dbReference type="Proteomes" id="UP000075680">
    <property type="component" value="Unassembled WGS sequence"/>
</dbReference>
<gene>
    <name evidence="1" type="ORF">AVENLUH5627_02937</name>
</gene>
<dbReference type="PATRIC" id="fig|52133.18.peg.3007"/>
<organism evidence="1 2">
    <name type="scientific">Acinetobacter venetianus</name>
    <dbReference type="NCBI Taxonomy" id="52133"/>
    <lineage>
        <taxon>Bacteria</taxon>
        <taxon>Pseudomonadati</taxon>
        <taxon>Pseudomonadota</taxon>
        <taxon>Gammaproteobacteria</taxon>
        <taxon>Moraxellales</taxon>
        <taxon>Moraxellaceae</taxon>
        <taxon>Acinetobacter</taxon>
    </lineage>
</organism>
<accession>A0A150HLE2</accession>
<proteinExistence type="predicted"/>
<protein>
    <submittedName>
        <fullName evidence="1">Uncharacterized protein</fullName>
    </submittedName>
</protein>
<evidence type="ECO:0000313" key="2">
    <source>
        <dbReference type="Proteomes" id="UP000075680"/>
    </source>
</evidence>